<dbReference type="AlphaFoldDB" id="A0AAD2HT12"/>
<comment type="similarity">
    <text evidence="1">Belongs to the BolA/IbaG family.</text>
</comment>
<protein>
    <recommendedName>
        <fullName evidence="4">Bola-like protein</fullName>
    </recommendedName>
</protein>
<evidence type="ECO:0000256" key="1">
    <source>
        <dbReference type="RuleBase" id="RU003860"/>
    </source>
</evidence>
<name>A0AAD2HT12_9AGAR</name>
<dbReference type="InterPro" id="IPR036065">
    <property type="entry name" value="BolA-like_sf"/>
</dbReference>
<dbReference type="PANTHER" id="PTHR46230:SF7">
    <property type="entry name" value="BOLA-LIKE PROTEIN 1"/>
    <property type="match status" value="1"/>
</dbReference>
<evidence type="ECO:0008006" key="4">
    <source>
        <dbReference type="Google" id="ProtNLM"/>
    </source>
</evidence>
<organism evidence="2 3">
    <name type="scientific">Mycena citricolor</name>
    <dbReference type="NCBI Taxonomy" id="2018698"/>
    <lineage>
        <taxon>Eukaryota</taxon>
        <taxon>Fungi</taxon>
        <taxon>Dikarya</taxon>
        <taxon>Basidiomycota</taxon>
        <taxon>Agaricomycotina</taxon>
        <taxon>Agaricomycetes</taxon>
        <taxon>Agaricomycetidae</taxon>
        <taxon>Agaricales</taxon>
        <taxon>Marasmiineae</taxon>
        <taxon>Mycenaceae</taxon>
        <taxon>Mycena</taxon>
    </lineage>
</organism>
<dbReference type="Proteomes" id="UP001295794">
    <property type="component" value="Unassembled WGS sequence"/>
</dbReference>
<gene>
    <name evidence="2" type="ORF">MYCIT1_LOCUS32838</name>
</gene>
<keyword evidence="3" id="KW-1185">Reference proteome</keyword>
<dbReference type="EMBL" id="CAVNYO010000444">
    <property type="protein sequence ID" value="CAK5281623.1"/>
    <property type="molecule type" value="Genomic_DNA"/>
</dbReference>
<proteinExistence type="inferred from homology"/>
<dbReference type="Pfam" id="PF01722">
    <property type="entry name" value="BolA"/>
    <property type="match status" value="1"/>
</dbReference>
<reference evidence="2" key="1">
    <citation type="submission" date="2023-11" db="EMBL/GenBank/DDBJ databases">
        <authorList>
            <person name="De Vega J J."/>
            <person name="De Vega J J."/>
        </authorList>
    </citation>
    <scope>NUCLEOTIDE SEQUENCE</scope>
</reference>
<accession>A0AAD2HT12</accession>
<dbReference type="InterPro" id="IPR002634">
    <property type="entry name" value="BolA"/>
</dbReference>
<dbReference type="GO" id="GO:0005759">
    <property type="term" value="C:mitochondrial matrix"/>
    <property type="evidence" value="ECO:0007669"/>
    <property type="project" value="TreeGrafter"/>
</dbReference>
<dbReference type="GO" id="GO:0044572">
    <property type="term" value="P:[4Fe-4S] cluster assembly"/>
    <property type="evidence" value="ECO:0007669"/>
    <property type="project" value="TreeGrafter"/>
</dbReference>
<sequence length="133" mass="14564">MRKATAVLTPIAHRRILGRTFASTARGIMSEPGPIESAIRDKLIAQFNPIRLTIINDSSKHRHHAPMRADPASAASGETHFSVQIVSNAFESKTTMQRHRLIYSVLKSELEAGLHSLSLQTKTEEESSGSSTS</sequence>
<evidence type="ECO:0000313" key="3">
    <source>
        <dbReference type="Proteomes" id="UP001295794"/>
    </source>
</evidence>
<evidence type="ECO:0000313" key="2">
    <source>
        <dbReference type="EMBL" id="CAK5281623.1"/>
    </source>
</evidence>
<dbReference type="Gene3D" id="3.30.300.90">
    <property type="entry name" value="BolA-like"/>
    <property type="match status" value="1"/>
</dbReference>
<dbReference type="SUPFAM" id="SSF82657">
    <property type="entry name" value="BolA-like"/>
    <property type="match status" value="1"/>
</dbReference>
<dbReference type="PANTHER" id="PTHR46230">
    <property type="match status" value="1"/>
</dbReference>
<comment type="caution">
    <text evidence="2">The sequence shown here is derived from an EMBL/GenBank/DDBJ whole genome shotgun (WGS) entry which is preliminary data.</text>
</comment>